<sequence>MMRIITLTALFVLSRPVQAGNAGFLPDGKGLIHTDEHSLKIYDLTTSHETSLDWPIDRNWSYPSLAVTHSEIIIAGDQDALAWNPEAKTWRPFWHCQEGMRIDDIAYDPKTHRVMICTHS</sequence>
<name>A0A934VW33_9BACT</name>
<dbReference type="AlphaFoldDB" id="A0A934VW33"/>
<protein>
    <submittedName>
        <fullName evidence="2">Uncharacterized protein</fullName>
    </submittedName>
</protein>
<feature type="chain" id="PRO_5037326755" evidence="1">
    <location>
        <begin position="20"/>
        <end position="120"/>
    </location>
</feature>
<dbReference type="Proteomes" id="UP000603141">
    <property type="component" value="Unassembled WGS sequence"/>
</dbReference>
<reference evidence="2" key="1">
    <citation type="submission" date="2021-01" db="EMBL/GenBank/DDBJ databases">
        <title>Modified the classification status of verrucomicrobia.</title>
        <authorList>
            <person name="Feng X."/>
        </authorList>
    </citation>
    <scope>NUCLEOTIDE SEQUENCE</scope>
    <source>
        <strain evidence="2">KCTC 22041</strain>
    </source>
</reference>
<accession>A0A934VW33</accession>
<dbReference type="InterPro" id="IPR011044">
    <property type="entry name" value="Quino_amine_DH_bsu"/>
</dbReference>
<organism evidence="2 3">
    <name type="scientific">Luteolibacter pohnpeiensis</name>
    <dbReference type="NCBI Taxonomy" id="454153"/>
    <lineage>
        <taxon>Bacteria</taxon>
        <taxon>Pseudomonadati</taxon>
        <taxon>Verrucomicrobiota</taxon>
        <taxon>Verrucomicrobiia</taxon>
        <taxon>Verrucomicrobiales</taxon>
        <taxon>Verrucomicrobiaceae</taxon>
        <taxon>Luteolibacter</taxon>
    </lineage>
</organism>
<gene>
    <name evidence="2" type="ORF">JIN85_08230</name>
</gene>
<evidence type="ECO:0000256" key="1">
    <source>
        <dbReference type="SAM" id="SignalP"/>
    </source>
</evidence>
<keyword evidence="1" id="KW-0732">Signal</keyword>
<comment type="caution">
    <text evidence="2">The sequence shown here is derived from an EMBL/GenBank/DDBJ whole genome shotgun (WGS) entry which is preliminary data.</text>
</comment>
<dbReference type="RefSeq" id="WP_200269496.1">
    <property type="nucleotide sequence ID" value="NZ_JAENIJ010000010.1"/>
</dbReference>
<evidence type="ECO:0000313" key="2">
    <source>
        <dbReference type="EMBL" id="MBK1882398.1"/>
    </source>
</evidence>
<evidence type="ECO:0000313" key="3">
    <source>
        <dbReference type="Proteomes" id="UP000603141"/>
    </source>
</evidence>
<feature type="signal peptide" evidence="1">
    <location>
        <begin position="1"/>
        <end position="19"/>
    </location>
</feature>
<dbReference type="EMBL" id="JAENIJ010000010">
    <property type="protein sequence ID" value="MBK1882398.1"/>
    <property type="molecule type" value="Genomic_DNA"/>
</dbReference>
<dbReference type="SUPFAM" id="SSF50969">
    <property type="entry name" value="YVTN repeat-like/Quinoprotein amine dehydrogenase"/>
    <property type="match status" value="1"/>
</dbReference>
<proteinExistence type="predicted"/>
<keyword evidence="3" id="KW-1185">Reference proteome</keyword>